<dbReference type="SMART" id="SM00208">
    <property type="entry name" value="TNFR"/>
    <property type="match status" value="4"/>
</dbReference>
<dbReference type="GO" id="GO:0048714">
    <property type="term" value="P:positive regulation of oligodendrocyte differentiation"/>
    <property type="evidence" value="ECO:0007669"/>
    <property type="project" value="TreeGrafter"/>
</dbReference>
<dbReference type="PROSITE" id="PS50050">
    <property type="entry name" value="TNFR_NGFR_2"/>
    <property type="match status" value="3"/>
</dbReference>
<evidence type="ECO:0000256" key="1">
    <source>
        <dbReference type="ARBA" id="ARBA00022729"/>
    </source>
</evidence>
<keyword evidence="7" id="KW-1133">Transmembrane helix</keyword>
<dbReference type="GO" id="GO:0008630">
    <property type="term" value="P:intrinsic apoptotic signaling pathway in response to DNA damage"/>
    <property type="evidence" value="ECO:0007669"/>
    <property type="project" value="TreeGrafter"/>
</dbReference>
<feature type="transmembrane region" description="Helical" evidence="7">
    <location>
        <begin position="251"/>
        <end position="273"/>
    </location>
</feature>
<protein>
    <recommendedName>
        <fullName evidence="9">TNFR-Cys domain-containing protein</fullName>
    </recommendedName>
</protein>
<feature type="region of interest" description="Disordered" evidence="6">
    <location>
        <begin position="208"/>
        <end position="233"/>
    </location>
</feature>
<dbReference type="Pfam" id="PF00020">
    <property type="entry name" value="TNFR_c6"/>
    <property type="match status" value="2"/>
</dbReference>
<keyword evidence="7" id="KW-0472">Membrane</keyword>
<evidence type="ECO:0000313" key="10">
    <source>
        <dbReference type="EMBL" id="KAK2821653.1"/>
    </source>
</evidence>
<evidence type="ECO:0000256" key="7">
    <source>
        <dbReference type="SAM" id="Phobius"/>
    </source>
</evidence>
<feature type="disulfide bond" evidence="5">
    <location>
        <begin position="46"/>
        <end position="59"/>
    </location>
</feature>
<keyword evidence="1 8" id="KW-0732">Signal</keyword>
<keyword evidence="2" id="KW-0677">Repeat</keyword>
<keyword evidence="4" id="KW-0325">Glycoprotein</keyword>
<dbReference type="GO" id="GO:0002724">
    <property type="term" value="P:regulation of T cell cytokine production"/>
    <property type="evidence" value="ECO:0007669"/>
    <property type="project" value="TreeGrafter"/>
</dbReference>
<reference evidence="10" key="1">
    <citation type="submission" date="2023-08" db="EMBL/GenBank/DDBJ databases">
        <title>Pelteobagrus vachellii genome.</title>
        <authorList>
            <person name="Liu H."/>
        </authorList>
    </citation>
    <scope>NUCLEOTIDE SEQUENCE</scope>
    <source>
        <strain evidence="10">PRFRI_2022a</strain>
        <tissue evidence="10">Muscle</tissue>
    </source>
</reference>
<keyword evidence="3 5" id="KW-1015">Disulfide bond</keyword>
<dbReference type="GO" id="GO:0097191">
    <property type="term" value="P:extrinsic apoptotic signaling pathway"/>
    <property type="evidence" value="ECO:0007669"/>
    <property type="project" value="TreeGrafter"/>
</dbReference>
<evidence type="ECO:0000256" key="4">
    <source>
        <dbReference type="ARBA" id="ARBA00023180"/>
    </source>
</evidence>
<feature type="disulfide bond" evidence="5">
    <location>
        <begin position="134"/>
        <end position="152"/>
    </location>
</feature>
<dbReference type="Proteomes" id="UP001187315">
    <property type="component" value="Unassembled WGS sequence"/>
</dbReference>
<evidence type="ECO:0000256" key="6">
    <source>
        <dbReference type="SAM" id="MobiDB-lite"/>
    </source>
</evidence>
<feature type="domain" description="TNFR-Cys" evidence="9">
    <location>
        <begin position="111"/>
        <end position="152"/>
    </location>
</feature>
<dbReference type="EMBL" id="JAVHJS010000022">
    <property type="protein sequence ID" value="KAK2821653.1"/>
    <property type="molecule type" value="Genomic_DNA"/>
</dbReference>
<dbReference type="InterPro" id="IPR001368">
    <property type="entry name" value="TNFR/NGFR_Cys_rich_reg"/>
</dbReference>
<dbReference type="GO" id="GO:0005031">
    <property type="term" value="F:tumor necrosis factor receptor activity"/>
    <property type="evidence" value="ECO:0007669"/>
    <property type="project" value="TreeGrafter"/>
</dbReference>
<feature type="compositionally biased region" description="Low complexity" evidence="6">
    <location>
        <begin position="311"/>
        <end position="328"/>
    </location>
</feature>
<keyword evidence="11" id="KW-1185">Reference proteome</keyword>
<evidence type="ECO:0000256" key="2">
    <source>
        <dbReference type="ARBA" id="ARBA00022737"/>
    </source>
</evidence>
<evidence type="ECO:0000256" key="8">
    <source>
        <dbReference type="SAM" id="SignalP"/>
    </source>
</evidence>
<evidence type="ECO:0000313" key="11">
    <source>
        <dbReference type="Proteomes" id="UP001187315"/>
    </source>
</evidence>
<feature type="domain" description="TNFR-Cys" evidence="9">
    <location>
        <begin position="31"/>
        <end position="67"/>
    </location>
</feature>
<feature type="region of interest" description="Disordered" evidence="6">
    <location>
        <begin position="310"/>
        <end position="334"/>
    </location>
</feature>
<feature type="signal peptide" evidence="8">
    <location>
        <begin position="1"/>
        <end position="19"/>
    </location>
</feature>
<keyword evidence="7" id="KW-0812">Transmembrane</keyword>
<feature type="repeat" description="TNFR-Cys" evidence="5">
    <location>
        <begin position="69"/>
        <end position="110"/>
    </location>
</feature>
<evidence type="ECO:0000256" key="3">
    <source>
        <dbReference type="ARBA" id="ARBA00023157"/>
    </source>
</evidence>
<feature type="compositionally biased region" description="Low complexity" evidence="6">
    <location>
        <begin position="208"/>
        <end position="227"/>
    </location>
</feature>
<dbReference type="AlphaFoldDB" id="A0AA88JBV0"/>
<evidence type="ECO:0000256" key="5">
    <source>
        <dbReference type="PROSITE-ProRule" id="PRU00206"/>
    </source>
</evidence>
<feature type="domain" description="TNFR-Cys" evidence="9">
    <location>
        <begin position="69"/>
        <end position="110"/>
    </location>
</feature>
<comment type="caution">
    <text evidence="5">Lacks conserved residue(s) required for the propagation of feature annotation.</text>
</comment>
<evidence type="ECO:0000259" key="9">
    <source>
        <dbReference type="PROSITE" id="PS50050"/>
    </source>
</evidence>
<organism evidence="10 11">
    <name type="scientific">Tachysurus vachellii</name>
    <name type="common">Darkbarbel catfish</name>
    <name type="synonym">Pelteobagrus vachellii</name>
    <dbReference type="NCBI Taxonomy" id="175792"/>
    <lineage>
        <taxon>Eukaryota</taxon>
        <taxon>Metazoa</taxon>
        <taxon>Chordata</taxon>
        <taxon>Craniata</taxon>
        <taxon>Vertebrata</taxon>
        <taxon>Euteleostomi</taxon>
        <taxon>Actinopterygii</taxon>
        <taxon>Neopterygii</taxon>
        <taxon>Teleostei</taxon>
        <taxon>Ostariophysi</taxon>
        <taxon>Siluriformes</taxon>
        <taxon>Bagridae</taxon>
        <taxon>Tachysurus</taxon>
    </lineage>
</organism>
<comment type="caution">
    <text evidence="10">The sequence shown here is derived from an EMBL/GenBank/DDBJ whole genome shotgun (WGS) entry which is preliminary data.</text>
</comment>
<dbReference type="PANTHER" id="PTHR47386">
    <property type="entry name" value="TUMOR NECROSIS FACTOR RECEPTOR SUPERFAMILY MEMBER 1B"/>
    <property type="match status" value="1"/>
</dbReference>
<feature type="disulfide bond" evidence="5">
    <location>
        <begin position="49"/>
        <end position="67"/>
    </location>
</feature>
<name>A0AA88JBV0_TACVA</name>
<dbReference type="Gene3D" id="2.10.50.10">
    <property type="entry name" value="Tumor Necrosis Factor Receptor, subunit A, domain 2"/>
    <property type="match status" value="3"/>
</dbReference>
<gene>
    <name evidence="10" type="ORF">Q7C36_020996</name>
</gene>
<dbReference type="SUPFAM" id="SSF57586">
    <property type="entry name" value="TNF receptor-like"/>
    <property type="match status" value="2"/>
</dbReference>
<proteinExistence type="predicted"/>
<dbReference type="GO" id="GO:0031643">
    <property type="term" value="P:positive regulation of myelination"/>
    <property type="evidence" value="ECO:0007669"/>
    <property type="project" value="TreeGrafter"/>
</dbReference>
<dbReference type="InterPro" id="IPR051670">
    <property type="entry name" value="TNF_chemokine_rcpt-like"/>
</dbReference>
<accession>A0AA88JBV0</accession>
<sequence>MNPWLRSFILFLITSVAKAQSYSLPYEMEGSCRNQTSEYRVRNYCCSKCRAGTRKVSDCTGEKDTVCEDCPAGMYSGMNYYPNCFTCSKCQEDKGMEYARPCTRESDAVCVCKSGWFCLFNDDPCTSCERHTMCSPGKGAVKPGTATENVVCRKCLPGTFSNVTSSETCRSHTRCELQGRTVLRPGNTTTDTVCGPIISTTRTIVVTPHPPITTRSGSSPTKSPTKPNVNPHSSHSVFSVFTTRPPDDVSISLWIGLPVITLLVVLLITAFFIRHRKALLKPTVRDAVEARPCESSAHLCNPTENHVLLADSSSSSDPSTSLSSDSHSQGTGVSQDCLHVEQPTVSSPVVNLSFTATINCQVNPGTGCCSIPISPCVQVPEPEFPLSQEEELCVSCEQEDSKDAIQSVQESGMTKY</sequence>
<dbReference type="GO" id="GO:0042129">
    <property type="term" value="P:regulation of T cell proliferation"/>
    <property type="evidence" value="ECO:0007669"/>
    <property type="project" value="TreeGrafter"/>
</dbReference>
<dbReference type="PANTHER" id="PTHR47386:SF1">
    <property type="entry name" value="TUMOR NECROSIS FACTOR RECEPTOR SUPERFAMILY MEMBER 1B"/>
    <property type="match status" value="1"/>
</dbReference>
<dbReference type="GO" id="GO:0051044">
    <property type="term" value="P:positive regulation of membrane protein ectodomain proteolysis"/>
    <property type="evidence" value="ECO:0007669"/>
    <property type="project" value="TreeGrafter"/>
</dbReference>
<dbReference type="GO" id="GO:0043120">
    <property type="term" value="F:tumor necrosis factor binding"/>
    <property type="evidence" value="ECO:0007669"/>
    <property type="project" value="TreeGrafter"/>
</dbReference>
<dbReference type="GO" id="GO:0150079">
    <property type="term" value="P:negative regulation of neuroinflammatory response"/>
    <property type="evidence" value="ECO:0007669"/>
    <property type="project" value="TreeGrafter"/>
</dbReference>
<feature type="repeat" description="TNFR-Cys" evidence="5">
    <location>
        <begin position="111"/>
        <end position="152"/>
    </location>
</feature>
<feature type="chain" id="PRO_5041726552" description="TNFR-Cys domain-containing protein" evidence="8">
    <location>
        <begin position="20"/>
        <end position="416"/>
    </location>
</feature>
<dbReference type="PROSITE" id="PS00652">
    <property type="entry name" value="TNFR_NGFR_1"/>
    <property type="match status" value="2"/>
</dbReference>
<feature type="repeat" description="TNFR-Cys" evidence="5">
    <location>
        <begin position="31"/>
        <end position="67"/>
    </location>
</feature>